<accession>A0AAN1PLN1</accession>
<protein>
    <submittedName>
        <fullName evidence="1">Uncharacterized protein</fullName>
    </submittedName>
</protein>
<sequence length="55" mass="6475">MFHFHIIDKSIFCSNIEMESDRVFSRYNKFHPADCFVFCASAQFLCFEENNSSAI</sequence>
<gene>
    <name evidence="1" type="ORF">FORC53_0538</name>
</gene>
<name>A0AAN1PLN1_VIBVL</name>
<organism evidence="1 2">
    <name type="scientific">Vibrio vulnificus</name>
    <dbReference type="NCBI Taxonomy" id="672"/>
    <lineage>
        <taxon>Bacteria</taxon>
        <taxon>Pseudomonadati</taxon>
        <taxon>Pseudomonadota</taxon>
        <taxon>Gammaproteobacteria</taxon>
        <taxon>Vibrionales</taxon>
        <taxon>Vibrionaceae</taxon>
        <taxon>Vibrio</taxon>
    </lineage>
</organism>
<reference evidence="1 2" key="1">
    <citation type="submission" date="2017-01" db="EMBL/GenBank/DDBJ databases">
        <title>Complete Genome Sequence of Vibrio vulnificus FORC_053.</title>
        <authorList>
            <consortium name="Food-borne Pathogen Omics Research Center"/>
            <person name="Chung H.Y."/>
            <person name="Na E.J."/>
            <person name="Song J.S."/>
            <person name="Kim H."/>
            <person name="Lee J.-H."/>
            <person name="Ryu S."/>
            <person name="Choi S.H."/>
        </authorList>
    </citation>
    <scope>NUCLEOTIDE SEQUENCE [LARGE SCALE GENOMIC DNA]</scope>
    <source>
        <strain evidence="1 2">FORC_053</strain>
    </source>
</reference>
<evidence type="ECO:0000313" key="1">
    <source>
        <dbReference type="EMBL" id="AXX58877.1"/>
    </source>
</evidence>
<dbReference type="AlphaFoldDB" id="A0AAN1PLN1"/>
<proteinExistence type="predicted"/>
<evidence type="ECO:0000313" key="2">
    <source>
        <dbReference type="Proteomes" id="UP000263418"/>
    </source>
</evidence>
<dbReference type="EMBL" id="CP019290">
    <property type="protein sequence ID" value="AXX58877.1"/>
    <property type="molecule type" value="Genomic_DNA"/>
</dbReference>
<dbReference type="Proteomes" id="UP000263418">
    <property type="component" value="Chromosome 1"/>
</dbReference>